<evidence type="ECO:0000256" key="3">
    <source>
        <dbReference type="ARBA" id="ARBA00022833"/>
    </source>
</evidence>
<evidence type="ECO:0000313" key="10">
    <source>
        <dbReference type="Proteomes" id="UP001141253"/>
    </source>
</evidence>
<evidence type="ECO:0000256" key="1">
    <source>
        <dbReference type="ARBA" id="ARBA00022723"/>
    </source>
</evidence>
<evidence type="ECO:0000313" key="9">
    <source>
        <dbReference type="EMBL" id="KAJ6382562.1"/>
    </source>
</evidence>
<organism evidence="9 10">
    <name type="scientific">Salix suchowensis</name>
    <dbReference type="NCBI Taxonomy" id="1278906"/>
    <lineage>
        <taxon>Eukaryota</taxon>
        <taxon>Viridiplantae</taxon>
        <taxon>Streptophyta</taxon>
        <taxon>Embryophyta</taxon>
        <taxon>Tracheophyta</taxon>
        <taxon>Spermatophyta</taxon>
        <taxon>Magnoliopsida</taxon>
        <taxon>eudicotyledons</taxon>
        <taxon>Gunneridae</taxon>
        <taxon>Pentapetalae</taxon>
        <taxon>rosids</taxon>
        <taxon>fabids</taxon>
        <taxon>Malpighiales</taxon>
        <taxon>Salicaceae</taxon>
        <taxon>Saliceae</taxon>
        <taxon>Salix</taxon>
    </lineage>
</organism>
<dbReference type="Proteomes" id="UP001141253">
    <property type="component" value="Chromosome 6"/>
</dbReference>
<dbReference type="CDD" id="cd15760">
    <property type="entry name" value="FYVE_scVPS27p_like"/>
    <property type="match status" value="1"/>
</dbReference>
<proteinExistence type="predicted"/>
<keyword evidence="1" id="KW-0479">Metal-binding</keyword>
<dbReference type="InterPro" id="IPR017455">
    <property type="entry name" value="Znf_FYVE-rel"/>
</dbReference>
<protein>
    <submittedName>
        <fullName evidence="9">Uncharacterized protein</fullName>
    </submittedName>
</protein>
<dbReference type="Pfam" id="PF12796">
    <property type="entry name" value="Ank_2"/>
    <property type="match status" value="1"/>
</dbReference>
<dbReference type="InterPro" id="IPR002110">
    <property type="entry name" value="Ankyrin_rpt"/>
</dbReference>
<dbReference type="PANTHER" id="PTHR47794:SF1">
    <property type="entry name" value="VACUOLAR PROTEIN SORTING-ASSOCIATED PROTEIN 27"/>
    <property type="match status" value="1"/>
</dbReference>
<dbReference type="Pfam" id="PF01363">
    <property type="entry name" value="FYVE"/>
    <property type="match status" value="1"/>
</dbReference>
<dbReference type="SMART" id="SM00184">
    <property type="entry name" value="RING"/>
    <property type="match status" value="1"/>
</dbReference>
<reference evidence="9" key="1">
    <citation type="submission" date="2022-10" db="EMBL/GenBank/DDBJ databases">
        <authorList>
            <person name="Hyden B.L."/>
            <person name="Feng K."/>
            <person name="Yates T."/>
            <person name="Jawdy S."/>
            <person name="Smart L.B."/>
            <person name="Muchero W."/>
        </authorList>
    </citation>
    <scope>NUCLEOTIDE SEQUENCE</scope>
    <source>
        <tissue evidence="9">Shoot tip</tissue>
    </source>
</reference>
<evidence type="ECO:0000259" key="8">
    <source>
        <dbReference type="PROSITE" id="PS50178"/>
    </source>
</evidence>
<feature type="domain" description="FYVE-type" evidence="8">
    <location>
        <begin position="9"/>
        <end position="69"/>
    </location>
</feature>
<dbReference type="PROSITE" id="PS50088">
    <property type="entry name" value="ANK_REPEAT"/>
    <property type="match status" value="1"/>
</dbReference>
<dbReference type="EMBL" id="JAPFFI010000009">
    <property type="protein sequence ID" value="KAJ6382562.1"/>
    <property type="molecule type" value="Genomic_DNA"/>
</dbReference>
<sequence length="600" mass="66712">MSTEEPPPFQEAPRCDVCKCSFNTFRRRHHCRCCGRTLCNEHSSNYMVLPQFGILSNVRVCADCFNDSTRSKKFESQVSVEGADSVTDKVSRLDIDVEKHPKLEPPTLQQSTLGDIECKCGMPLCICEAPTTKTDPVPMQTKPSSTFTSQSNPKPKKTDAALKNRGSTSSSKPSSVFNHGQMTNGGVDKPQMDYDVNGEGLREAIKNGDTVAVKKLLSEGVDANYRDKQGMSLLHLAALFNRTDIAFILMDSGASMNYKNAQGETPLDCAPATLQYKMKQKMEESGQQGPPTIFCGGLHTVYRAPADGLLVISSWSVEYGSFCVAMKTPFPPRFTALCESLRLIRNPRTAENDIIIISKNCSLSFEGVIKSGDYNMGTSKFLNSKEMMALPLSVEAYPVDGYVWRQHDRSLSGLEHGGLLMMALELELPKATSSYQAKESGLIVTHLLYKAALVLAVLRWILAWALRFKNRTHLASPSSDSPQQSQPVPSPQQIRCGLILTTFSDVTERMPGVCDTCAVCLSQLRDEDEVRELRNCCHVFHKDCIDRWVDHDHEHDENHNTCPLCRAPLLTPSQSLARTRSEPSWAVERILYLFGDDLMM</sequence>
<dbReference type="InterPro" id="IPR013083">
    <property type="entry name" value="Znf_RING/FYVE/PHD"/>
</dbReference>
<feature type="repeat" description="ANK" evidence="4">
    <location>
        <begin position="229"/>
        <end position="261"/>
    </location>
</feature>
<reference evidence="9" key="2">
    <citation type="journal article" date="2023" name="Int. J. Mol. Sci.">
        <title>De Novo Assembly and Annotation of 11 Diverse Shrub Willow (Salix) Genomes Reveals Novel Gene Organization in Sex-Linked Regions.</title>
        <authorList>
            <person name="Hyden B."/>
            <person name="Feng K."/>
            <person name="Yates T.B."/>
            <person name="Jawdy S."/>
            <person name="Cereghino C."/>
            <person name="Smart L.B."/>
            <person name="Muchero W."/>
        </authorList>
    </citation>
    <scope>NUCLEOTIDE SEQUENCE</scope>
    <source>
        <tissue evidence="9">Shoot tip</tissue>
    </source>
</reference>
<dbReference type="PROSITE" id="PS50089">
    <property type="entry name" value="ZF_RING_2"/>
    <property type="match status" value="1"/>
</dbReference>
<name>A0ABQ9BG33_9ROSI</name>
<feature type="domain" description="RING-type" evidence="7">
    <location>
        <begin position="517"/>
        <end position="566"/>
    </location>
</feature>
<feature type="compositionally biased region" description="Polar residues" evidence="6">
    <location>
        <begin position="165"/>
        <end position="184"/>
    </location>
</feature>
<evidence type="ECO:0000256" key="5">
    <source>
        <dbReference type="PROSITE-ProRule" id="PRU00175"/>
    </source>
</evidence>
<dbReference type="SUPFAM" id="SSF57903">
    <property type="entry name" value="FYVE/PHD zinc finger"/>
    <property type="match status" value="1"/>
</dbReference>
<keyword evidence="2 5" id="KW-0863">Zinc-finger</keyword>
<feature type="region of interest" description="Disordered" evidence="6">
    <location>
        <begin position="132"/>
        <end position="190"/>
    </location>
</feature>
<dbReference type="SUPFAM" id="SSF48403">
    <property type="entry name" value="Ankyrin repeat"/>
    <property type="match status" value="1"/>
</dbReference>
<dbReference type="SMART" id="SM00248">
    <property type="entry name" value="ANK"/>
    <property type="match status" value="2"/>
</dbReference>
<dbReference type="SUPFAM" id="SSF57850">
    <property type="entry name" value="RING/U-box"/>
    <property type="match status" value="1"/>
</dbReference>
<keyword evidence="3" id="KW-0862">Zinc</keyword>
<evidence type="ECO:0000256" key="2">
    <source>
        <dbReference type="ARBA" id="ARBA00022771"/>
    </source>
</evidence>
<dbReference type="InterPro" id="IPR011011">
    <property type="entry name" value="Znf_FYVE_PHD"/>
</dbReference>
<keyword evidence="4" id="KW-0040">ANK repeat</keyword>
<comment type="caution">
    <text evidence="9">The sequence shown here is derived from an EMBL/GenBank/DDBJ whole genome shotgun (WGS) entry which is preliminary data.</text>
</comment>
<keyword evidence="10" id="KW-1185">Reference proteome</keyword>
<dbReference type="PROSITE" id="PS50297">
    <property type="entry name" value="ANK_REP_REGION"/>
    <property type="match status" value="1"/>
</dbReference>
<gene>
    <name evidence="9" type="ORF">OIU77_031078</name>
</gene>
<evidence type="ECO:0000256" key="6">
    <source>
        <dbReference type="SAM" id="MobiDB-lite"/>
    </source>
</evidence>
<dbReference type="InterPro" id="IPR000306">
    <property type="entry name" value="Znf_FYVE"/>
</dbReference>
<dbReference type="Gene3D" id="3.30.40.10">
    <property type="entry name" value="Zinc/RING finger domain, C3HC4 (zinc finger)"/>
    <property type="match status" value="2"/>
</dbReference>
<dbReference type="InterPro" id="IPR001841">
    <property type="entry name" value="Znf_RING"/>
</dbReference>
<dbReference type="Gene3D" id="1.25.40.20">
    <property type="entry name" value="Ankyrin repeat-containing domain"/>
    <property type="match status" value="1"/>
</dbReference>
<accession>A0ABQ9BG33</accession>
<dbReference type="CDD" id="cd16454">
    <property type="entry name" value="RING-H2_PA-TM-RING"/>
    <property type="match status" value="1"/>
</dbReference>
<dbReference type="SMART" id="SM00064">
    <property type="entry name" value="FYVE"/>
    <property type="match status" value="1"/>
</dbReference>
<dbReference type="InterPro" id="IPR036770">
    <property type="entry name" value="Ankyrin_rpt-contain_sf"/>
</dbReference>
<dbReference type="PANTHER" id="PTHR47794">
    <property type="entry name" value="VACUOLAR PROTEIN SORTING-ASSOCIATED PROTEIN 27"/>
    <property type="match status" value="1"/>
</dbReference>
<dbReference type="PROSITE" id="PS50178">
    <property type="entry name" value="ZF_FYVE"/>
    <property type="match status" value="1"/>
</dbReference>
<evidence type="ECO:0000259" key="7">
    <source>
        <dbReference type="PROSITE" id="PS50089"/>
    </source>
</evidence>
<evidence type="ECO:0000256" key="4">
    <source>
        <dbReference type="PROSITE-ProRule" id="PRU00023"/>
    </source>
</evidence>
<dbReference type="Pfam" id="PF13639">
    <property type="entry name" value="zf-RING_2"/>
    <property type="match status" value="1"/>
</dbReference>
<feature type="compositionally biased region" description="Polar residues" evidence="6">
    <location>
        <begin position="141"/>
        <end position="153"/>
    </location>
</feature>